<evidence type="ECO:0000313" key="2">
    <source>
        <dbReference type="EMBL" id="KAL2837128.1"/>
    </source>
</evidence>
<dbReference type="CDD" id="cd09917">
    <property type="entry name" value="F-box_SF"/>
    <property type="match status" value="1"/>
</dbReference>
<keyword evidence="3" id="KW-1185">Reference proteome</keyword>
<protein>
    <recommendedName>
        <fullName evidence="4">F-box domain-containing protein</fullName>
    </recommendedName>
</protein>
<gene>
    <name evidence="2" type="ORF">BJY01DRAFT_221316</name>
</gene>
<feature type="signal peptide" evidence="1">
    <location>
        <begin position="1"/>
        <end position="30"/>
    </location>
</feature>
<organism evidence="2 3">
    <name type="scientific">Aspergillus pseudoustus</name>
    <dbReference type="NCBI Taxonomy" id="1810923"/>
    <lineage>
        <taxon>Eukaryota</taxon>
        <taxon>Fungi</taxon>
        <taxon>Dikarya</taxon>
        <taxon>Ascomycota</taxon>
        <taxon>Pezizomycotina</taxon>
        <taxon>Eurotiomycetes</taxon>
        <taxon>Eurotiomycetidae</taxon>
        <taxon>Eurotiales</taxon>
        <taxon>Aspergillaceae</taxon>
        <taxon>Aspergillus</taxon>
        <taxon>Aspergillus subgen. Nidulantes</taxon>
    </lineage>
</organism>
<reference evidence="2 3" key="1">
    <citation type="submission" date="2024-07" db="EMBL/GenBank/DDBJ databases">
        <title>Section-level genome sequencing and comparative genomics of Aspergillus sections Usti and Cavernicolus.</title>
        <authorList>
            <consortium name="Lawrence Berkeley National Laboratory"/>
            <person name="Nybo J.L."/>
            <person name="Vesth T.C."/>
            <person name="Theobald S."/>
            <person name="Frisvad J.C."/>
            <person name="Larsen T.O."/>
            <person name="Kjaerboelling I."/>
            <person name="Rothschild-Mancinelli K."/>
            <person name="Lyhne E.K."/>
            <person name="Kogle M.E."/>
            <person name="Barry K."/>
            <person name="Clum A."/>
            <person name="Na H."/>
            <person name="Ledsgaard L."/>
            <person name="Lin J."/>
            <person name="Lipzen A."/>
            <person name="Kuo A."/>
            <person name="Riley R."/>
            <person name="Mondo S."/>
            <person name="Labutti K."/>
            <person name="Haridas S."/>
            <person name="Pangalinan J."/>
            <person name="Salamov A.A."/>
            <person name="Simmons B.A."/>
            <person name="Magnuson J.K."/>
            <person name="Chen J."/>
            <person name="Drula E."/>
            <person name="Henrissat B."/>
            <person name="Wiebenga A."/>
            <person name="Lubbers R.J."/>
            <person name="Gomes A.C."/>
            <person name="Makela M.R."/>
            <person name="Stajich J."/>
            <person name="Grigoriev I.V."/>
            <person name="Mortensen U.H."/>
            <person name="De Vries R.P."/>
            <person name="Baker S.E."/>
            <person name="Andersen M.R."/>
        </authorList>
    </citation>
    <scope>NUCLEOTIDE SEQUENCE [LARGE SCALE GENOMIC DNA]</scope>
    <source>
        <strain evidence="2 3">CBS 123904</strain>
    </source>
</reference>
<accession>A0ABR4JAN6</accession>
<dbReference type="Proteomes" id="UP001610446">
    <property type="component" value="Unassembled WGS sequence"/>
</dbReference>
<proteinExistence type="predicted"/>
<evidence type="ECO:0008006" key="4">
    <source>
        <dbReference type="Google" id="ProtNLM"/>
    </source>
</evidence>
<sequence>MGRWRPRTLLGLPNEVLLLIFYECTSIGDAFALAQTCSHLYAIFSPPNTRINILRSAVKIPKIPKYVLEDGAPELIRVPPSSWAFQSTRNSKHGLLMESDWNNLSDEQLGWSVWDLSDIRSRQADGKSLIDAVLEFLQQFHELARRWIREYEPTTEAIIAGAADLQTEILTFSAPSFVPVDMSSEKMLLALTLHFLVLTRSIFMVEAGIGGRLSEKKLFKRGSPAIVVHAGYEYSSLTPTVRVHKKTMRDWADIRREFDPRLPGYSLDANPGVMLEYIVQQSFRLLDTRDPRHWPTVLFALLILYLAQLNLRPYQPCFQGITAAADVFLPLMTDLARYYYICTKGAPIMSDDWDREEYKELVGEDDRAFHYATELNKLWSFIDIGRWHIAVENSLDEFPDKLDYFAHGCVLSKSPFD</sequence>
<dbReference type="EMBL" id="JBFXLU010000166">
    <property type="protein sequence ID" value="KAL2837128.1"/>
    <property type="molecule type" value="Genomic_DNA"/>
</dbReference>
<evidence type="ECO:0000256" key="1">
    <source>
        <dbReference type="SAM" id="SignalP"/>
    </source>
</evidence>
<keyword evidence="1" id="KW-0732">Signal</keyword>
<evidence type="ECO:0000313" key="3">
    <source>
        <dbReference type="Proteomes" id="UP001610446"/>
    </source>
</evidence>
<feature type="chain" id="PRO_5046774436" description="F-box domain-containing protein" evidence="1">
    <location>
        <begin position="31"/>
        <end position="417"/>
    </location>
</feature>
<comment type="caution">
    <text evidence="2">The sequence shown here is derived from an EMBL/GenBank/DDBJ whole genome shotgun (WGS) entry which is preliminary data.</text>
</comment>
<name>A0ABR4JAN6_9EURO</name>